<dbReference type="InterPro" id="IPR023213">
    <property type="entry name" value="CAT-like_dom_sf"/>
</dbReference>
<sequence>MQKTIEGYRLSPQQNYLWLSQQSDRFYAQAVVELTGSIVSEQLKAACEQIMLRHEIFRTTFVLLPGTSMPIQVLAEQALYSWNSHDLSSLSAAAQEAELALLLQQERQREFNLEQGPLVHLNYVSLGENKAALVVTFHALNADQTTLQQFVKELAQGYAGSDACSDDEEELVQYLQVSEWQNELLEEEESEAGKQYWQKRKAADLAELSLPGERKPDVEHVVSATQVRQDAVSSTLYTRLEHFAASQQSTVEHSLFSAWAILLWRLTGKSAVQVGLAVNGRIYEELAEVPGPVTRYVPLVAHLYDRQNFVDVLQVTQLSRTEAEEMQHYFAYEHANAALPYSFAAISQQPTPGGSDVSFALSTSIVYSVPGKIKLSVIENAGKLTLQWHYNTAYFAASDIERLSAQYLTLLEHAIKAPQSSIGILSLLSAAEQEQLLTTWNATARKYPVATGVARLFELQAERTPEAVAVQDQEQQLRYAEVNARLIGWRPSCVDGALARKAWLPSACHATTRCWSVSWLSSRPAPPICRWTRPIRRSVCALSSRMRRQDS</sequence>
<dbReference type="GO" id="GO:0003824">
    <property type="term" value="F:catalytic activity"/>
    <property type="evidence" value="ECO:0007669"/>
    <property type="project" value="InterPro"/>
</dbReference>
<proteinExistence type="predicted"/>
<dbReference type="Gene3D" id="3.30.559.30">
    <property type="entry name" value="Nonribosomal peptide synthetase, condensation domain"/>
    <property type="match status" value="1"/>
</dbReference>
<dbReference type="InterPro" id="IPR001242">
    <property type="entry name" value="Condensation_dom"/>
</dbReference>
<keyword evidence="3" id="KW-1185">Reference proteome</keyword>
<dbReference type="PANTHER" id="PTHR45527:SF1">
    <property type="entry name" value="FATTY ACID SYNTHASE"/>
    <property type="match status" value="1"/>
</dbReference>
<organism evidence="2 3">
    <name type="scientific">Dictyobacter vulcani</name>
    <dbReference type="NCBI Taxonomy" id="2607529"/>
    <lineage>
        <taxon>Bacteria</taxon>
        <taxon>Bacillati</taxon>
        <taxon>Chloroflexota</taxon>
        <taxon>Ktedonobacteria</taxon>
        <taxon>Ktedonobacterales</taxon>
        <taxon>Dictyobacteraceae</taxon>
        <taxon>Dictyobacter</taxon>
    </lineage>
</organism>
<dbReference type="GO" id="GO:0005737">
    <property type="term" value="C:cytoplasm"/>
    <property type="evidence" value="ECO:0007669"/>
    <property type="project" value="TreeGrafter"/>
</dbReference>
<dbReference type="EMBL" id="BKZW01000004">
    <property type="protein sequence ID" value="GER91689.1"/>
    <property type="molecule type" value="Genomic_DNA"/>
</dbReference>
<dbReference type="SUPFAM" id="SSF52777">
    <property type="entry name" value="CoA-dependent acyltransferases"/>
    <property type="match status" value="2"/>
</dbReference>
<dbReference type="Pfam" id="PF00668">
    <property type="entry name" value="Condensation"/>
    <property type="match status" value="1"/>
</dbReference>
<feature type="domain" description="Condensation" evidence="1">
    <location>
        <begin position="8"/>
        <end position="437"/>
    </location>
</feature>
<name>A0A5J4L051_9CHLR</name>
<evidence type="ECO:0000259" key="1">
    <source>
        <dbReference type="Pfam" id="PF00668"/>
    </source>
</evidence>
<dbReference type="GO" id="GO:0008610">
    <property type="term" value="P:lipid biosynthetic process"/>
    <property type="evidence" value="ECO:0007669"/>
    <property type="project" value="UniProtKB-ARBA"/>
</dbReference>
<dbReference type="GO" id="GO:0043041">
    <property type="term" value="P:amino acid activation for nonribosomal peptide biosynthetic process"/>
    <property type="evidence" value="ECO:0007669"/>
    <property type="project" value="TreeGrafter"/>
</dbReference>
<evidence type="ECO:0000313" key="3">
    <source>
        <dbReference type="Proteomes" id="UP000326912"/>
    </source>
</evidence>
<dbReference type="AlphaFoldDB" id="A0A5J4L051"/>
<comment type="caution">
    <text evidence="2">The sequence shown here is derived from an EMBL/GenBank/DDBJ whole genome shotgun (WGS) entry which is preliminary data.</text>
</comment>
<dbReference type="SUPFAM" id="SSF56801">
    <property type="entry name" value="Acetyl-CoA synthetase-like"/>
    <property type="match status" value="1"/>
</dbReference>
<accession>A0A5J4L051</accession>
<reference evidence="2 3" key="1">
    <citation type="submission" date="2019-10" db="EMBL/GenBank/DDBJ databases">
        <title>Dictyobacter vulcani sp. nov., within the class Ktedonobacteria, isolated from soil of volcanic Mt. Zao.</title>
        <authorList>
            <person name="Zheng Y."/>
            <person name="Wang C.M."/>
            <person name="Sakai Y."/>
            <person name="Abe K."/>
            <person name="Yokota A."/>
            <person name="Yabe S."/>
        </authorList>
    </citation>
    <scope>NUCLEOTIDE SEQUENCE [LARGE SCALE GENOMIC DNA]</scope>
    <source>
        <strain evidence="2 3">W12</strain>
    </source>
</reference>
<dbReference type="GO" id="GO:0044550">
    <property type="term" value="P:secondary metabolite biosynthetic process"/>
    <property type="evidence" value="ECO:0007669"/>
    <property type="project" value="TreeGrafter"/>
</dbReference>
<dbReference type="PANTHER" id="PTHR45527">
    <property type="entry name" value="NONRIBOSOMAL PEPTIDE SYNTHETASE"/>
    <property type="match status" value="1"/>
</dbReference>
<gene>
    <name evidence="2" type="ORF">KDW_58510</name>
</gene>
<protein>
    <recommendedName>
        <fullName evidence="1">Condensation domain-containing protein</fullName>
    </recommendedName>
</protein>
<dbReference type="Gene3D" id="3.30.559.10">
    <property type="entry name" value="Chloramphenicol acetyltransferase-like domain"/>
    <property type="match status" value="1"/>
</dbReference>
<dbReference type="GO" id="GO:0031177">
    <property type="term" value="F:phosphopantetheine binding"/>
    <property type="evidence" value="ECO:0007669"/>
    <property type="project" value="TreeGrafter"/>
</dbReference>
<evidence type="ECO:0000313" key="2">
    <source>
        <dbReference type="EMBL" id="GER91689.1"/>
    </source>
</evidence>
<dbReference type="Proteomes" id="UP000326912">
    <property type="component" value="Unassembled WGS sequence"/>
</dbReference>